<dbReference type="InterPro" id="IPR015943">
    <property type="entry name" value="WD40/YVTN_repeat-like_dom_sf"/>
</dbReference>
<accession>A0ABQ6MZ53</accession>
<keyword evidence="4" id="KW-1185">Reference proteome</keyword>
<sequence length="128" mass="14298">YVIAGTDQGTVQVWDAKTGLKLSSSLDTVRYSQPINSVCWHPTQHVIAVGCYGGEFPVLMYSADRDPSKAAATAVVEEVGEVDNEKENAKSKEEEEKNRALLEEKRKANRERYLELKANALQRRTEGQ</sequence>
<dbReference type="Gene3D" id="2.130.10.10">
    <property type="entry name" value="YVTN repeat-like/Quinoprotein amine dehydrogenase"/>
    <property type="match status" value="1"/>
</dbReference>
<dbReference type="PANTHER" id="PTHR44499:SF1">
    <property type="entry name" value="JOUBERIN"/>
    <property type="match status" value="1"/>
</dbReference>
<dbReference type="InterPro" id="IPR036322">
    <property type="entry name" value="WD40_repeat_dom_sf"/>
</dbReference>
<evidence type="ECO:0000313" key="4">
    <source>
        <dbReference type="Proteomes" id="UP001165060"/>
    </source>
</evidence>
<dbReference type="PROSITE" id="PS50082">
    <property type="entry name" value="WD_REPEATS_2"/>
    <property type="match status" value="1"/>
</dbReference>
<dbReference type="PANTHER" id="PTHR44499">
    <property type="entry name" value="JOUBERIN"/>
    <property type="match status" value="1"/>
</dbReference>
<feature type="compositionally biased region" description="Basic and acidic residues" evidence="2">
    <location>
        <begin position="83"/>
        <end position="104"/>
    </location>
</feature>
<proteinExistence type="predicted"/>
<evidence type="ECO:0000256" key="1">
    <source>
        <dbReference type="PROSITE-ProRule" id="PRU00221"/>
    </source>
</evidence>
<name>A0ABQ6MZ53_9STRA</name>
<evidence type="ECO:0000256" key="2">
    <source>
        <dbReference type="SAM" id="MobiDB-lite"/>
    </source>
</evidence>
<protein>
    <submittedName>
        <fullName evidence="3">Uncharacterized protein</fullName>
    </submittedName>
</protein>
<dbReference type="InterPro" id="IPR001680">
    <property type="entry name" value="WD40_rpt"/>
</dbReference>
<dbReference type="InterPro" id="IPR052803">
    <property type="entry name" value="Cilium-Associated_Jouberin"/>
</dbReference>
<keyword evidence="1" id="KW-0853">WD repeat</keyword>
<feature type="repeat" description="WD" evidence="1">
    <location>
        <begin position="1"/>
        <end position="24"/>
    </location>
</feature>
<organism evidence="3 4">
    <name type="scientific">Tetraparma gracilis</name>
    <dbReference type="NCBI Taxonomy" id="2962635"/>
    <lineage>
        <taxon>Eukaryota</taxon>
        <taxon>Sar</taxon>
        <taxon>Stramenopiles</taxon>
        <taxon>Ochrophyta</taxon>
        <taxon>Bolidophyceae</taxon>
        <taxon>Parmales</taxon>
        <taxon>Triparmaceae</taxon>
        <taxon>Tetraparma</taxon>
    </lineage>
</organism>
<feature type="region of interest" description="Disordered" evidence="2">
    <location>
        <begin position="80"/>
        <end position="104"/>
    </location>
</feature>
<dbReference type="SUPFAM" id="SSF50978">
    <property type="entry name" value="WD40 repeat-like"/>
    <property type="match status" value="1"/>
</dbReference>
<dbReference type="EMBL" id="BRYB01003439">
    <property type="protein sequence ID" value="GMI36696.1"/>
    <property type="molecule type" value="Genomic_DNA"/>
</dbReference>
<gene>
    <name evidence="3" type="ORF">TeGR_g2195</name>
</gene>
<feature type="non-terminal residue" evidence="3">
    <location>
        <position position="1"/>
    </location>
</feature>
<dbReference type="Proteomes" id="UP001165060">
    <property type="component" value="Unassembled WGS sequence"/>
</dbReference>
<comment type="caution">
    <text evidence="3">The sequence shown here is derived from an EMBL/GenBank/DDBJ whole genome shotgun (WGS) entry which is preliminary data.</text>
</comment>
<reference evidence="3 4" key="1">
    <citation type="journal article" date="2023" name="Commun. Biol.">
        <title>Genome analysis of Parmales, the sister group of diatoms, reveals the evolutionary specialization of diatoms from phago-mixotrophs to photoautotrophs.</title>
        <authorList>
            <person name="Ban H."/>
            <person name="Sato S."/>
            <person name="Yoshikawa S."/>
            <person name="Yamada K."/>
            <person name="Nakamura Y."/>
            <person name="Ichinomiya M."/>
            <person name="Sato N."/>
            <person name="Blanc-Mathieu R."/>
            <person name="Endo H."/>
            <person name="Kuwata A."/>
            <person name="Ogata H."/>
        </authorList>
    </citation>
    <scope>NUCLEOTIDE SEQUENCE [LARGE SCALE GENOMIC DNA]</scope>
</reference>
<evidence type="ECO:0000313" key="3">
    <source>
        <dbReference type="EMBL" id="GMI36696.1"/>
    </source>
</evidence>